<dbReference type="InterPro" id="IPR006059">
    <property type="entry name" value="SBP"/>
</dbReference>
<evidence type="ECO:0000256" key="4">
    <source>
        <dbReference type="ARBA" id="ARBA00022729"/>
    </source>
</evidence>
<keyword evidence="4 5" id="KW-0732">Signal</keyword>
<dbReference type="Proteomes" id="UP001239626">
    <property type="component" value="Unassembled WGS sequence"/>
</dbReference>
<feature type="chain" id="PRO_5046982167" evidence="5">
    <location>
        <begin position="26"/>
        <end position="413"/>
    </location>
</feature>
<name>A0ABU0EE40_9CELL</name>
<dbReference type="PRINTS" id="PR00181">
    <property type="entry name" value="MALTOSEBP"/>
</dbReference>
<gene>
    <name evidence="6" type="ORF">J2X26_001805</name>
</gene>
<sequence length="413" mass="43328">MRRSIPVVAATLGLALTLTACSGSADEPADDTSSSAAESTGSFVMWVDETRIDSFKPIAAEFEAETGVKVELVQKISGEIKDDFISQVPTGEGPDVVIGAHDWTGSFVTNGVVAPIELGDKAGEFAESAITAFAYDGQQYGMPYAIENIALIRNNALLADTPATTFDELVAQAQGAGTEFSVLIQQGPDTGDAYHLYPLQTSFGAPIFTQTEDGSYTTDLGLGGAPGDAFAAYLQKLGQQKVLDPQIDGDKAKQAFLDGKAPYIVSGPWYATDFTKANMDIAVLPVPSAGGQESKPFVGVQGAFISAKSKNAVLANEFVTNFLTTEKVQTELYESGGRLPALTASAEKIDDPILQGFNEAGATGAPMPSTPEMNSMWEFWGSTEVQIIGGQAADPAAAWNTMVTNMQGAIDAS</sequence>
<keyword evidence="2" id="KW-0813">Transport</keyword>
<dbReference type="PANTHER" id="PTHR30061:SF50">
    <property type="entry name" value="MALTOSE_MALTODEXTRIN-BINDING PERIPLASMIC PROTEIN"/>
    <property type="match status" value="1"/>
</dbReference>
<evidence type="ECO:0000313" key="6">
    <source>
        <dbReference type="EMBL" id="MDQ0373494.1"/>
    </source>
</evidence>
<evidence type="ECO:0000256" key="5">
    <source>
        <dbReference type="SAM" id="SignalP"/>
    </source>
</evidence>
<dbReference type="Gene3D" id="3.40.190.10">
    <property type="entry name" value="Periplasmic binding protein-like II"/>
    <property type="match status" value="2"/>
</dbReference>
<dbReference type="SUPFAM" id="SSF53850">
    <property type="entry name" value="Periplasmic binding protein-like II"/>
    <property type="match status" value="1"/>
</dbReference>
<dbReference type="InterPro" id="IPR006060">
    <property type="entry name" value="Maltose/Cyclodextrin-bd"/>
</dbReference>
<dbReference type="PANTHER" id="PTHR30061">
    <property type="entry name" value="MALTOSE-BINDING PERIPLASMIC PROTEIN"/>
    <property type="match status" value="1"/>
</dbReference>
<dbReference type="Pfam" id="PF13416">
    <property type="entry name" value="SBP_bac_8"/>
    <property type="match status" value="1"/>
</dbReference>
<comment type="caution">
    <text evidence="6">The sequence shown here is derived from an EMBL/GenBank/DDBJ whole genome shotgun (WGS) entry which is preliminary data.</text>
</comment>
<keyword evidence="3" id="KW-0762">Sugar transport</keyword>
<evidence type="ECO:0000256" key="3">
    <source>
        <dbReference type="ARBA" id="ARBA00022597"/>
    </source>
</evidence>
<reference evidence="6 7" key="1">
    <citation type="submission" date="2023-07" db="EMBL/GenBank/DDBJ databases">
        <title>Sorghum-associated microbial communities from plants grown in Nebraska, USA.</title>
        <authorList>
            <person name="Schachtman D."/>
        </authorList>
    </citation>
    <scope>NUCLEOTIDE SEQUENCE [LARGE SCALE GENOMIC DNA]</scope>
    <source>
        <strain evidence="6 7">BE332</strain>
    </source>
</reference>
<comment type="similarity">
    <text evidence="1">Belongs to the bacterial solute-binding protein 1 family.</text>
</comment>
<accession>A0ABU0EE40</accession>
<feature type="signal peptide" evidence="5">
    <location>
        <begin position="1"/>
        <end position="25"/>
    </location>
</feature>
<organism evidence="6 7">
    <name type="scientific">Cellulomonas humilata</name>
    <dbReference type="NCBI Taxonomy" id="144055"/>
    <lineage>
        <taxon>Bacteria</taxon>
        <taxon>Bacillati</taxon>
        <taxon>Actinomycetota</taxon>
        <taxon>Actinomycetes</taxon>
        <taxon>Micrococcales</taxon>
        <taxon>Cellulomonadaceae</taxon>
        <taxon>Cellulomonas</taxon>
    </lineage>
</organism>
<evidence type="ECO:0000256" key="1">
    <source>
        <dbReference type="ARBA" id="ARBA00008520"/>
    </source>
</evidence>
<dbReference type="EMBL" id="JAUSVB010000002">
    <property type="protein sequence ID" value="MDQ0373494.1"/>
    <property type="molecule type" value="Genomic_DNA"/>
</dbReference>
<dbReference type="RefSeq" id="WP_307491572.1">
    <property type="nucleotide sequence ID" value="NZ_JAUSVB010000002.1"/>
</dbReference>
<protein>
    <submittedName>
        <fullName evidence="6">Arabinogalactan oligomer/maltooligosaccharide transport system substrate-binding protein</fullName>
    </submittedName>
</protein>
<dbReference type="CDD" id="cd13586">
    <property type="entry name" value="PBP2_Maltose_binding_like"/>
    <property type="match status" value="1"/>
</dbReference>
<proteinExistence type="inferred from homology"/>
<evidence type="ECO:0000256" key="2">
    <source>
        <dbReference type="ARBA" id="ARBA00022448"/>
    </source>
</evidence>
<dbReference type="PROSITE" id="PS51257">
    <property type="entry name" value="PROKAR_LIPOPROTEIN"/>
    <property type="match status" value="1"/>
</dbReference>
<evidence type="ECO:0000313" key="7">
    <source>
        <dbReference type="Proteomes" id="UP001239626"/>
    </source>
</evidence>
<keyword evidence="7" id="KW-1185">Reference proteome</keyword>